<dbReference type="AlphaFoldDB" id="A0A7G2IPG1"/>
<dbReference type="EMBL" id="CBWP010000046">
    <property type="protein sequence ID" value="CDL38708.1"/>
    <property type="molecule type" value="Genomic_DNA"/>
</dbReference>
<organism evidence="1 2">
    <name type="scientific">Citrobacter freundii</name>
    <dbReference type="NCBI Taxonomy" id="546"/>
    <lineage>
        <taxon>Bacteria</taxon>
        <taxon>Pseudomonadati</taxon>
        <taxon>Pseudomonadota</taxon>
        <taxon>Gammaproteobacteria</taxon>
        <taxon>Enterobacterales</taxon>
        <taxon>Enterobacteriaceae</taxon>
        <taxon>Citrobacter</taxon>
        <taxon>Citrobacter freundii complex</taxon>
    </lineage>
</organism>
<evidence type="ECO:0000313" key="2">
    <source>
        <dbReference type="Proteomes" id="UP000019194"/>
    </source>
</evidence>
<name>A0A7G2IPG1_CITFR</name>
<protein>
    <submittedName>
        <fullName evidence="1">Uncharacterized protein</fullName>
    </submittedName>
</protein>
<dbReference type="Proteomes" id="UP000019194">
    <property type="component" value="Unassembled WGS sequence"/>
</dbReference>
<evidence type="ECO:0000313" key="1">
    <source>
        <dbReference type="EMBL" id="CDL38708.1"/>
    </source>
</evidence>
<comment type="caution">
    <text evidence="1">The sequence shown here is derived from an EMBL/GenBank/DDBJ whole genome shotgun (WGS) entry which is preliminary data.</text>
</comment>
<accession>A0A7G2IPG1</accession>
<sequence>MTSSNAGWRYRLSGQHKTPKPKKRLFFSAITLSSIINS</sequence>
<proteinExistence type="predicted"/>
<reference evidence="1 2" key="1">
    <citation type="submission" date="2013-10" db="EMBL/GenBank/DDBJ databases">
        <title>Antibiotic resistance diversity of beta-lactamase producers in the General Hospital Vienna.</title>
        <authorList>
            <person name="Barisic I."/>
            <person name="Mitteregger D."/>
            <person name="Hirschl A.M."/>
            <person name="Noehammer C."/>
            <person name="Wiesinger-Mayr H."/>
        </authorList>
    </citation>
    <scope>NUCLEOTIDE SEQUENCE [LARGE SCALE GENOMIC DNA]</scope>
    <source>
        <strain evidence="1 2">ISC11</strain>
    </source>
</reference>